<keyword evidence="2" id="KW-0472">Membrane</keyword>
<dbReference type="Proteomes" id="UP001529180">
    <property type="component" value="Unassembled WGS sequence"/>
</dbReference>
<gene>
    <name evidence="4" type="ORF">P7680_18345</name>
</gene>
<evidence type="ECO:0000313" key="5">
    <source>
        <dbReference type="Proteomes" id="UP001529180"/>
    </source>
</evidence>
<keyword evidence="2" id="KW-1133">Transmembrane helix</keyword>
<evidence type="ECO:0000256" key="1">
    <source>
        <dbReference type="SAM" id="MobiDB-lite"/>
    </source>
</evidence>
<feature type="domain" description="DUF4126" evidence="3">
    <location>
        <begin position="9"/>
        <end position="186"/>
    </location>
</feature>
<dbReference type="RefSeq" id="WP_258547925.1">
    <property type="nucleotide sequence ID" value="NZ_JARSBO010000010.1"/>
</dbReference>
<evidence type="ECO:0000313" key="4">
    <source>
        <dbReference type="EMBL" id="MDG4720971.1"/>
    </source>
</evidence>
<accession>A0ABT6GFV3</accession>
<proteinExistence type="predicted"/>
<feature type="transmembrane region" description="Helical" evidence="2">
    <location>
        <begin position="155"/>
        <end position="184"/>
    </location>
</feature>
<name>A0ABT6GFV3_9PROT</name>
<organism evidence="4 5">
    <name type="scientific">Thalassospira aquimaris</name>
    <dbReference type="NCBI Taxonomy" id="3037796"/>
    <lineage>
        <taxon>Bacteria</taxon>
        <taxon>Pseudomonadati</taxon>
        <taxon>Pseudomonadota</taxon>
        <taxon>Alphaproteobacteria</taxon>
        <taxon>Rhodospirillales</taxon>
        <taxon>Thalassospiraceae</taxon>
        <taxon>Thalassospira</taxon>
    </lineage>
</organism>
<sequence length="244" mass="25636">MSLGIVETLALSMGGAWASGVNLYGTVVVLGMMDNLGFIDLPSDLQILASWWVLAIAIFLYLIEFVADKIPVVDSLWDALHTFIRIPAGALLAAGAVSGLDVGLGEEAQTMISLLVGGTIAAGSHFTKAGSRAAINTSPEPVTNSLASVTEDVAVFGALYTVVFHPAIFFVLFAVFVLLLIWLVPKIWRFIGEVFGNARHPAAAYGQASAHYSGASGNQLGKIDLSGAGKNTQLPKSDPKLPPR</sequence>
<feature type="transmembrane region" description="Helical" evidence="2">
    <location>
        <begin position="12"/>
        <end position="33"/>
    </location>
</feature>
<evidence type="ECO:0000259" key="3">
    <source>
        <dbReference type="Pfam" id="PF13548"/>
    </source>
</evidence>
<feature type="transmembrane region" description="Helical" evidence="2">
    <location>
        <begin position="45"/>
        <end position="63"/>
    </location>
</feature>
<protein>
    <submittedName>
        <fullName evidence="4">DUF4126 domain-containing protein</fullName>
    </submittedName>
</protein>
<feature type="region of interest" description="Disordered" evidence="1">
    <location>
        <begin position="224"/>
        <end position="244"/>
    </location>
</feature>
<dbReference type="InterPro" id="IPR025196">
    <property type="entry name" value="DUF4126"/>
</dbReference>
<dbReference type="EMBL" id="JARSBO010000010">
    <property type="protein sequence ID" value="MDG4720971.1"/>
    <property type="molecule type" value="Genomic_DNA"/>
</dbReference>
<evidence type="ECO:0000256" key="2">
    <source>
        <dbReference type="SAM" id="Phobius"/>
    </source>
</evidence>
<keyword evidence="2" id="KW-0812">Transmembrane</keyword>
<dbReference type="Pfam" id="PF13548">
    <property type="entry name" value="DUF4126"/>
    <property type="match status" value="1"/>
</dbReference>
<reference evidence="4 5" key="1">
    <citation type="submission" date="2023-03" db="EMBL/GenBank/DDBJ databases">
        <title>Strain FZY0004 represents a novel species in the genus Thalassospira isolated from seawater.</title>
        <authorList>
            <person name="Fu Z.-Y."/>
        </authorList>
    </citation>
    <scope>NUCLEOTIDE SEQUENCE [LARGE SCALE GENOMIC DNA]</scope>
    <source>
        <strain evidence="4 5">FZY0004</strain>
    </source>
</reference>
<keyword evidence="5" id="KW-1185">Reference proteome</keyword>
<comment type="caution">
    <text evidence="4">The sequence shown here is derived from an EMBL/GenBank/DDBJ whole genome shotgun (WGS) entry which is preliminary data.</text>
</comment>